<evidence type="ECO:0000259" key="2">
    <source>
        <dbReference type="Pfam" id="PF01370"/>
    </source>
</evidence>
<protein>
    <recommendedName>
        <fullName evidence="2">NAD-dependent epimerase/dehydratase domain-containing protein</fullName>
    </recommendedName>
</protein>
<dbReference type="PANTHER" id="PTHR48079:SF6">
    <property type="entry name" value="NAD(P)-BINDING DOMAIN-CONTAINING PROTEIN-RELATED"/>
    <property type="match status" value="1"/>
</dbReference>
<feature type="region of interest" description="Disordered" evidence="1">
    <location>
        <begin position="329"/>
        <end position="352"/>
    </location>
</feature>
<dbReference type="SUPFAM" id="SSF51735">
    <property type="entry name" value="NAD(P)-binding Rossmann-fold domains"/>
    <property type="match status" value="1"/>
</dbReference>
<evidence type="ECO:0000313" key="3">
    <source>
        <dbReference type="EMBL" id="GAA1999526.1"/>
    </source>
</evidence>
<accession>A0ABP5EM96</accession>
<feature type="domain" description="NAD-dependent epimerase/dehydratase" evidence="2">
    <location>
        <begin position="3"/>
        <end position="240"/>
    </location>
</feature>
<reference evidence="4" key="1">
    <citation type="journal article" date="2019" name="Int. J. Syst. Evol. Microbiol.">
        <title>The Global Catalogue of Microorganisms (GCM) 10K type strain sequencing project: providing services to taxonomists for standard genome sequencing and annotation.</title>
        <authorList>
            <consortium name="The Broad Institute Genomics Platform"/>
            <consortium name="The Broad Institute Genome Sequencing Center for Infectious Disease"/>
            <person name="Wu L."/>
            <person name="Ma J."/>
        </authorList>
    </citation>
    <scope>NUCLEOTIDE SEQUENCE [LARGE SCALE GENOMIC DNA]</scope>
    <source>
        <strain evidence="4">JCM 14546</strain>
    </source>
</reference>
<sequence length="519" mass="55918">MRVAVVGATGNVGTAVLRELGRREEVDAVLGLARRLPDTDADPYAAASWRTVDIGREESTETLVDAFTGVDAVVHLAWLIQPNSKRDLLRRVNVDGTARVLAAAAEAGVERICVASSIGAYSPVDDDEPRDESWPVEGVRSSHYSVDKAAQERLLSEFAATHPEVALSWLRPGLIFQEDAGAEIQRYFAGTWVPVQLLDRVRPPFVPLPAGVRTQVAHADDVARAYAEAIVRGARGPFNICSDEVLDAEAIAGIVGTGRTVPLPPAAIRPFLTAAHRARVLPMDAGWLDMAMGAPLLDTGRAKRELGWEARVSGSDALRILLDGMAEGRGASSTPMRPRTGAPADPTALPPEDHVVPETVDATLLRQYLSDHILGATGGMDRITAMAEECADTPVFADLSTVAEAIRQEHAFLTALTERQGFLAPGVSAPLARVGEKLARFKPYGRPPGKRSPSSLLLETEFMLMAVTGKEHGWLTMREHAAELGVAPEVFDGLLEDAREQKRILGDVHAYARARVFRT</sequence>
<dbReference type="Pfam" id="PF01370">
    <property type="entry name" value="Epimerase"/>
    <property type="match status" value="1"/>
</dbReference>
<keyword evidence="4" id="KW-1185">Reference proteome</keyword>
<dbReference type="PANTHER" id="PTHR48079">
    <property type="entry name" value="PROTEIN YEEZ"/>
    <property type="match status" value="1"/>
</dbReference>
<dbReference type="EMBL" id="BAAANO010000004">
    <property type="protein sequence ID" value="GAA1999526.1"/>
    <property type="molecule type" value="Genomic_DNA"/>
</dbReference>
<dbReference type="InterPro" id="IPR036291">
    <property type="entry name" value="NAD(P)-bd_dom_sf"/>
</dbReference>
<dbReference type="Gene3D" id="3.40.50.720">
    <property type="entry name" value="NAD(P)-binding Rossmann-like Domain"/>
    <property type="match status" value="1"/>
</dbReference>
<proteinExistence type="predicted"/>
<organism evidence="3 4">
    <name type="scientific">Brevibacterium samyangense</name>
    <dbReference type="NCBI Taxonomy" id="366888"/>
    <lineage>
        <taxon>Bacteria</taxon>
        <taxon>Bacillati</taxon>
        <taxon>Actinomycetota</taxon>
        <taxon>Actinomycetes</taxon>
        <taxon>Micrococcales</taxon>
        <taxon>Brevibacteriaceae</taxon>
        <taxon>Brevibacterium</taxon>
    </lineage>
</organism>
<dbReference type="InterPro" id="IPR001509">
    <property type="entry name" value="Epimerase_deHydtase"/>
</dbReference>
<dbReference type="Proteomes" id="UP001500755">
    <property type="component" value="Unassembled WGS sequence"/>
</dbReference>
<evidence type="ECO:0000256" key="1">
    <source>
        <dbReference type="SAM" id="MobiDB-lite"/>
    </source>
</evidence>
<dbReference type="InterPro" id="IPR051783">
    <property type="entry name" value="NAD(P)-dependent_oxidoreduct"/>
</dbReference>
<comment type="caution">
    <text evidence="3">The sequence shown here is derived from an EMBL/GenBank/DDBJ whole genome shotgun (WGS) entry which is preliminary data.</text>
</comment>
<name>A0ABP5EM96_9MICO</name>
<dbReference type="RefSeq" id="WP_344306476.1">
    <property type="nucleotide sequence ID" value="NZ_BAAANO010000004.1"/>
</dbReference>
<evidence type="ECO:0000313" key="4">
    <source>
        <dbReference type="Proteomes" id="UP001500755"/>
    </source>
</evidence>
<gene>
    <name evidence="3" type="ORF">GCM10009755_03860</name>
</gene>